<dbReference type="Proteomes" id="UP001054945">
    <property type="component" value="Unassembled WGS sequence"/>
</dbReference>
<protein>
    <submittedName>
        <fullName evidence="1">Uncharacterized protein</fullName>
    </submittedName>
</protein>
<gene>
    <name evidence="1" type="ORF">CEXT_211591</name>
</gene>
<keyword evidence="2" id="KW-1185">Reference proteome</keyword>
<sequence length="84" mass="8872">MASFNSGSAVTVAMMSIASMTLLLRSIAWLPAFSSISAVMYSYTAPSFSFSKSDMFESGKGVQELNGQGQGLNGWTLDENISGC</sequence>
<proteinExistence type="predicted"/>
<comment type="caution">
    <text evidence="1">The sequence shown here is derived from an EMBL/GenBank/DDBJ whole genome shotgun (WGS) entry which is preliminary data.</text>
</comment>
<reference evidence="1 2" key="1">
    <citation type="submission" date="2021-06" db="EMBL/GenBank/DDBJ databases">
        <title>Caerostris extrusa draft genome.</title>
        <authorList>
            <person name="Kono N."/>
            <person name="Arakawa K."/>
        </authorList>
    </citation>
    <scope>NUCLEOTIDE SEQUENCE [LARGE SCALE GENOMIC DNA]</scope>
</reference>
<evidence type="ECO:0000313" key="1">
    <source>
        <dbReference type="EMBL" id="GIY02366.1"/>
    </source>
</evidence>
<organism evidence="1 2">
    <name type="scientific">Caerostris extrusa</name>
    <name type="common">Bark spider</name>
    <name type="synonym">Caerostris bankana</name>
    <dbReference type="NCBI Taxonomy" id="172846"/>
    <lineage>
        <taxon>Eukaryota</taxon>
        <taxon>Metazoa</taxon>
        <taxon>Ecdysozoa</taxon>
        <taxon>Arthropoda</taxon>
        <taxon>Chelicerata</taxon>
        <taxon>Arachnida</taxon>
        <taxon>Araneae</taxon>
        <taxon>Araneomorphae</taxon>
        <taxon>Entelegynae</taxon>
        <taxon>Araneoidea</taxon>
        <taxon>Araneidae</taxon>
        <taxon>Caerostris</taxon>
    </lineage>
</organism>
<name>A0AAV4Q2K3_CAEEX</name>
<evidence type="ECO:0000313" key="2">
    <source>
        <dbReference type="Proteomes" id="UP001054945"/>
    </source>
</evidence>
<accession>A0AAV4Q2K3</accession>
<dbReference type="EMBL" id="BPLR01005439">
    <property type="protein sequence ID" value="GIY02366.1"/>
    <property type="molecule type" value="Genomic_DNA"/>
</dbReference>
<dbReference type="AlphaFoldDB" id="A0AAV4Q2K3"/>